<protein>
    <recommendedName>
        <fullName evidence="1">4Fe-4S ferredoxin-type domain-containing protein</fullName>
    </recommendedName>
</protein>
<dbReference type="EMBL" id="BDSP01000235">
    <property type="protein sequence ID" value="GAX26057.1"/>
    <property type="molecule type" value="Genomic_DNA"/>
</dbReference>
<evidence type="ECO:0000313" key="3">
    <source>
        <dbReference type="Proteomes" id="UP000198406"/>
    </source>
</evidence>
<accession>A0A1Z5KIL6</accession>
<name>A0A1Z5KIL6_FISSO</name>
<feature type="domain" description="4Fe-4S ferredoxin-type" evidence="1">
    <location>
        <begin position="383"/>
        <end position="411"/>
    </location>
</feature>
<keyword evidence="3" id="KW-1185">Reference proteome</keyword>
<evidence type="ECO:0000259" key="1">
    <source>
        <dbReference type="PROSITE" id="PS51379"/>
    </source>
</evidence>
<dbReference type="AlphaFoldDB" id="A0A1Z5KIL6"/>
<dbReference type="InParanoid" id="A0A1Z5KIL6"/>
<evidence type="ECO:0000313" key="2">
    <source>
        <dbReference type="EMBL" id="GAX26057.1"/>
    </source>
</evidence>
<reference evidence="2 3" key="1">
    <citation type="journal article" date="2015" name="Plant Cell">
        <title>Oil accumulation by the oleaginous diatom Fistulifera solaris as revealed by the genome and transcriptome.</title>
        <authorList>
            <person name="Tanaka T."/>
            <person name="Maeda Y."/>
            <person name="Veluchamy A."/>
            <person name="Tanaka M."/>
            <person name="Abida H."/>
            <person name="Marechal E."/>
            <person name="Bowler C."/>
            <person name="Muto M."/>
            <person name="Sunaga Y."/>
            <person name="Tanaka M."/>
            <person name="Yoshino T."/>
            <person name="Taniguchi T."/>
            <person name="Fukuda Y."/>
            <person name="Nemoto M."/>
            <person name="Matsumoto M."/>
            <person name="Wong P.S."/>
            <person name="Aburatani S."/>
            <person name="Fujibuchi W."/>
        </authorList>
    </citation>
    <scope>NUCLEOTIDE SEQUENCE [LARGE SCALE GENOMIC DNA]</scope>
    <source>
        <strain evidence="2 3">JPCC DA0580</strain>
    </source>
</reference>
<dbReference type="SUPFAM" id="SSF54862">
    <property type="entry name" value="4Fe-4S ferredoxins"/>
    <property type="match status" value="1"/>
</dbReference>
<dbReference type="Gene3D" id="3.30.70.20">
    <property type="match status" value="1"/>
</dbReference>
<dbReference type="InterPro" id="IPR017896">
    <property type="entry name" value="4Fe4S_Fe-S-bd"/>
</dbReference>
<dbReference type="PROSITE" id="PS51379">
    <property type="entry name" value="4FE4S_FER_2"/>
    <property type="match status" value="1"/>
</dbReference>
<organism evidence="2 3">
    <name type="scientific">Fistulifera solaris</name>
    <name type="common">Oleaginous diatom</name>
    <dbReference type="NCBI Taxonomy" id="1519565"/>
    <lineage>
        <taxon>Eukaryota</taxon>
        <taxon>Sar</taxon>
        <taxon>Stramenopiles</taxon>
        <taxon>Ochrophyta</taxon>
        <taxon>Bacillariophyta</taxon>
        <taxon>Bacillariophyceae</taxon>
        <taxon>Bacillariophycidae</taxon>
        <taxon>Naviculales</taxon>
        <taxon>Naviculaceae</taxon>
        <taxon>Fistulifera</taxon>
    </lineage>
</organism>
<gene>
    <name evidence="2" type="ORF">FisN_4Hh440</name>
</gene>
<dbReference type="Proteomes" id="UP000198406">
    <property type="component" value="Unassembled WGS sequence"/>
</dbReference>
<sequence length="557" mass="63052">MKTIDLVVAGLISNAAQEAFAFSIAPFAPSSSRLRNVLQSSTFEWSVTDDWDDLSKENPRNSALTSNEIYYQDLAWKAAVQLEQQQSAKRPGISAEDKALQTTISQIMSDSDELETTEYVDDHSDYFEEELGREISLLVRCNESPDEMLTREGRLMPSALSSKEKDDPAQLVLWIENGDNNESIVDGTMGTSSMNWKMTAFFQKAVEDIFHQHAKEQVMDCTAVASWMRQSLHDEQIGPHDGRVRSTISLHGTYGKGYLTLENFRQLYLAAVVGTSPLLEADASHPYQALERRQPSIQAVWRDIRNHGINSPNEVEFQQKFMEFRKTLDINVDPNSEMIMDECEITDEVIQISQTTDKEGKSSYELVELAPDRQSPLWMNDGNFVFIDEESCIGCTQCVSAAPASFRMVENGRARTYSQKISPDVSAAVAACPVDCMHFVSFDELKELETARDVGDGRDDHRHFGNSPTMGYIGRTPLHVSRRGTDANHRSSWYHYLKNKCQTSTHCPQRGCYDCPRFSEPGANPYFQERVKKSTHQRAQYFMEKGIADPYRKVAEL</sequence>
<comment type="caution">
    <text evidence="2">The sequence shown here is derived from an EMBL/GenBank/DDBJ whole genome shotgun (WGS) entry which is preliminary data.</text>
</comment>
<dbReference type="PANTHER" id="PTHR44579">
    <property type="entry name" value="OS01G0730500 PROTEIN"/>
    <property type="match status" value="1"/>
</dbReference>
<dbReference type="Pfam" id="PF13370">
    <property type="entry name" value="Fer4_13"/>
    <property type="match status" value="1"/>
</dbReference>
<proteinExistence type="predicted"/>
<dbReference type="PANTHER" id="PTHR44579:SF2">
    <property type="entry name" value="OS01G0730500 PROTEIN"/>
    <property type="match status" value="1"/>
</dbReference>
<dbReference type="OrthoDB" id="376357at2759"/>